<comment type="caution">
    <text evidence="4">The sequence shown here is derived from an EMBL/GenBank/DDBJ whole genome shotgun (WGS) entry which is preliminary data.</text>
</comment>
<feature type="compositionally biased region" description="Gly residues" evidence="1">
    <location>
        <begin position="599"/>
        <end position="608"/>
    </location>
</feature>
<evidence type="ECO:0000313" key="5">
    <source>
        <dbReference type="Proteomes" id="UP001163105"/>
    </source>
</evidence>
<feature type="compositionally biased region" description="Polar residues" evidence="1">
    <location>
        <begin position="170"/>
        <end position="190"/>
    </location>
</feature>
<dbReference type="EMBL" id="JAQHRD010000013">
    <property type="protein sequence ID" value="KAJ6437129.1"/>
    <property type="molecule type" value="Genomic_DNA"/>
</dbReference>
<reference evidence="4" key="1">
    <citation type="submission" date="2023-01" db="EMBL/GenBank/DDBJ databases">
        <title>The growth and conidiation of Purpureocillium lavendulum are regulated by nitrogen source and histone H3K14 acetylation.</title>
        <authorList>
            <person name="Tang P."/>
            <person name="Han J."/>
            <person name="Zhang C."/>
            <person name="Tang P."/>
            <person name="Qi F."/>
            <person name="Zhang K."/>
            <person name="Liang L."/>
        </authorList>
    </citation>
    <scope>NUCLEOTIDE SEQUENCE</scope>
    <source>
        <strain evidence="4">YMF1.00683</strain>
    </source>
</reference>
<keyword evidence="2" id="KW-1133">Transmembrane helix</keyword>
<keyword evidence="2" id="KW-0472">Membrane</keyword>
<feature type="compositionally biased region" description="Polar residues" evidence="1">
    <location>
        <begin position="582"/>
        <end position="598"/>
    </location>
</feature>
<accession>A0AB34FDM0</accession>
<feature type="compositionally biased region" description="Low complexity" evidence="1">
    <location>
        <begin position="671"/>
        <end position="682"/>
    </location>
</feature>
<proteinExistence type="predicted"/>
<feature type="compositionally biased region" description="Polar residues" evidence="1">
    <location>
        <begin position="213"/>
        <end position="223"/>
    </location>
</feature>
<feature type="region of interest" description="Disordered" evidence="1">
    <location>
        <begin position="662"/>
        <end position="709"/>
    </location>
</feature>
<gene>
    <name evidence="4" type="ORF">O9K51_10099</name>
</gene>
<feature type="domain" description="Bacteriophage T5 Orf172 DNA-binding" evidence="3">
    <location>
        <begin position="317"/>
        <end position="409"/>
    </location>
</feature>
<feature type="transmembrane region" description="Helical" evidence="2">
    <location>
        <begin position="639"/>
        <end position="663"/>
    </location>
</feature>
<sequence length="816" mass="89033">MGPVNREEATGGTGITHPICKIIADDALKDNTFHNKGNYQFLKCRSSTKSKKRCKHDVPPNVKAVEDLFDEIRAVPHDVETEDFINTLREFVEITHCRSAKHQEKALKSFDKWAAERQRARCESSDAVTDPAEELRRSWSPSPEPRLGLDGARAPPAGSAEEEDAPQSEPAKQSSPFPLSGGSTTSLYSDSNEDASEWLSEDSESEVGDDFSDTATDPQDTSELTTPDTDDTNDDPLKDNVEWDDDEGDDDDEGVDAITISDSVSDAFGDETTAVPAIEISSHDDLTRLRYGESIRNVLRVYTDMDSPFTNSHRKHGIVYILRHVKEPHLFKIGWSVRGAEHRRCENCYGSDSEVIYETDRPFFAAYRAEQMAQAMLVMDNLLIACDMCEVTHREWFRSSKRKVLKVVKIAESFIRLPAYTRQDGEMKLSPTVSAAVKEMIKFKPAEFRNMLLRAPQEIISINAHRSAPAVAATAAMSSNPYYGARDRDAEAPEVAQVSSPLTAISNLEGEWQRQYQWTRDAERPPMPSGDTAKEAFNNEPDAKYVVPLELKSEYPETATSITSPQTTAVPWTPDSERLQPVLSNAPRSPGSLHSSITGGHGGGGGGSPVFPPPVHGGAAGGEPNEKKNGKILGMSRKAFIILIVVVIIIVAAAVGGGVGGAVASKSKSDAAPVTTSSSVPSSTPPPSTTSSAPTSTSANPSASATPNVKFLNNETWPQGYVHAFQGFSRANYSGSATEIFTDEGAHDFQFDLHSYVWMPNIGNCCASLCANGTKQGWLGYRCEPTKRLDASDPIARVFVWCNNNHTIEFARGKCS</sequence>
<dbReference type="InterPro" id="IPR018306">
    <property type="entry name" value="Phage_T5_Orf172_DNA-bd"/>
</dbReference>
<feature type="region of interest" description="Disordered" evidence="1">
    <location>
        <begin position="121"/>
        <end position="255"/>
    </location>
</feature>
<feature type="compositionally biased region" description="Polar residues" evidence="1">
    <location>
        <begin position="558"/>
        <end position="570"/>
    </location>
</feature>
<feature type="region of interest" description="Disordered" evidence="1">
    <location>
        <begin position="558"/>
        <end position="625"/>
    </location>
</feature>
<evidence type="ECO:0000256" key="2">
    <source>
        <dbReference type="SAM" id="Phobius"/>
    </source>
</evidence>
<feature type="compositionally biased region" description="Low complexity" evidence="1">
    <location>
        <begin position="689"/>
        <end position="708"/>
    </location>
</feature>
<protein>
    <submittedName>
        <fullName evidence="4">Glucooligosaccharide oxidase protein</fullName>
    </submittedName>
</protein>
<evidence type="ECO:0000259" key="3">
    <source>
        <dbReference type="Pfam" id="PF10544"/>
    </source>
</evidence>
<dbReference type="Proteomes" id="UP001163105">
    <property type="component" value="Unassembled WGS sequence"/>
</dbReference>
<feature type="compositionally biased region" description="Acidic residues" evidence="1">
    <location>
        <begin position="242"/>
        <end position="255"/>
    </location>
</feature>
<keyword evidence="5" id="KW-1185">Reference proteome</keyword>
<name>A0AB34FDM0_9HYPO</name>
<organism evidence="4 5">
    <name type="scientific">Purpureocillium lavendulum</name>
    <dbReference type="NCBI Taxonomy" id="1247861"/>
    <lineage>
        <taxon>Eukaryota</taxon>
        <taxon>Fungi</taxon>
        <taxon>Dikarya</taxon>
        <taxon>Ascomycota</taxon>
        <taxon>Pezizomycotina</taxon>
        <taxon>Sordariomycetes</taxon>
        <taxon>Hypocreomycetidae</taxon>
        <taxon>Hypocreales</taxon>
        <taxon>Ophiocordycipitaceae</taxon>
        <taxon>Purpureocillium</taxon>
    </lineage>
</organism>
<dbReference type="AlphaFoldDB" id="A0AB34FDM0"/>
<keyword evidence="2" id="KW-0812">Transmembrane</keyword>
<feature type="compositionally biased region" description="Acidic residues" evidence="1">
    <location>
        <begin position="191"/>
        <end position="212"/>
    </location>
</feature>
<dbReference type="Pfam" id="PF10544">
    <property type="entry name" value="T5orf172"/>
    <property type="match status" value="1"/>
</dbReference>
<evidence type="ECO:0000313" key="4">
    <source>
        <dbReference type="EMBL" id="KAJ6437129.1"/>
    </source>
</evidence>
<evidence type="ECO:0000256" key="1">
    <source>
        <dbReference type="SAM" id="MobiDB-lite"/>
    </source>
</evidence>